<dbReference type="InParanoid" id="F4NZ88"/>
<feature type="transmembrane region" description="Helical" evidence="7">
    <location>
        <begin position="51"/>
        <end position="75"/>
    </location>
</feature>
<dbReference type="STRING" id="684364.F4NZ88"/>
<feature type="transmembrane region" description="Helical" evidence="7">
    <location>
        <begin position="223"/>
        <end position="242"/>
    </location>
</feature>
<dbReference type="InterPro" id="IPR036938">
    <property type="entry name" value="PAP2/HPO_sf"/>
</dbReference>
<feature type="transmembrane region" description="Helical" evidence="7">
    <location>
        <begin position="300"/>
        <end position="317"/>
    </location>
</feature>
<dbReference type="Gene3D" id="1.20.144.10">
    <property type="entry name" value="Phosphatidic acid phosphatase type 2/haloperoxidase"/>
    <property type="match status" value="1"/>
</dbReference>
<evidence type="ECO:0000256" key="5">
    <source>
        <dbReference type="ARBA" id="ARBA00023136"/>
    </source>
</evidence>
<dbReference type="GeneID" id="18242740"/>
<dbReference type="InterPro" id="IPR043216">
    <property type="entry name" value="PAP-like"/>
</dbReference>
<proteinExistence type="inferred from homology"/>
<dbReference type="GO" id="GO:0016020">
    <property type="term" value="C:membrane"/>
    <property type="evidence" value="ECO:0000318"/>
    <property type="project" value="GO_Central"/>
</dbReference>
<dbReference type="OMA" id="EDTIPMW"/>
<gene>
    <name evidence="9" type="ORF">BATDEDRAFT_87271</name>
</gene>
<dbReference type="OrthoDB" id="10030083at2759"/>
<keyword evidence="3 7" id="KW-0812">Transmembrane</keyword>
<reference evidence="9 10" key="1">
    <citation type="submission" date="2009-12" db="EMBL/GenBank/DDBJ databases">
        <title>The draft genome of Batrachochytrium dendrobatidis.</title>
        <authorList>
            <consortium name="US DOE Joint Genome Institute (JGI-PGF)"/>
            <person name="Kuo A."/>
            <person name="Salamov A."/>
            <person name="Schmutz J."/>
            <person name="Lucas S."/>
            <person name="Pitluck S."/>
            <person name="Rosenblum E."/>
            <person name="Stajich J."/>
            <person name="Eisen M."/>
            <person name="Grigoriev I.V."/>
        </authorList>
    </citation>
    <scope>NUCLEOTIDE SEQUENCE [LARGE SCALE GENOMIC DNA]</scope>
    <source>
        <strain evidence="10">JAM81 / FGSC 10211</strain>
    </source>
</reference>
<dbReference type="GO" id="GO:0046839">
    <property type="term" value="P:phospholipid dephosphorylation"/>
    <property type="evidence" value="ECO:0000318"/>
    <property type="project" value="GO_Central"/>
</dbReference>
<dbReference type="CDD" id="cd03390">
    <property type="entry name" value="PAP2_containing_1_like"/>
    <property type="match status" value="1"/>
</dbReference>
<dbReference type="PANTHER" id="PTHR10165">
    <property type="entry name" value="LIPID PHOSPHATE PHOSPHATASE"/>
    <property type="match status" value="1"/>
</dbReference>
<evidence type="ECO:0000256" key="3">
    <source>
        <dbReference type="ARBA" id="ARBA00022692"/>
    </source>
</evidence>
<dbReference type="GO" id="GO:0008195">
    <property type="term" value="F:phosphatidate phosphatase activity"/>
    <property type="evidence" value="ECO:0000318"/>
    <property type="project" value="GO_Central"/>
</dbReference>
<feature type="transmembrane region" description="Helical" evidence="7">
    <location>
        <begin position="146"/>
        <end position="169"/>
    </location>
</feature>
<dbReference type="PANTHER" id="PTHR10165:SF35">
    <property type="entry name" value="RE23632P"/>
    <property type="match status" value="1"/>
</dbReference>
<dbReference type="SMART" id="SM00014">
    <property type="entry name" value="acidPPc"/>
    <property type="match status" value="1"/>
</dbReference>
<name>F4NZ88_BATDJ</name>
<evidence type="ECO:0000256" key="6">
    <source>
        <dbReference type="SAM" id="MobiDB-lite"/>
    </source>
</evidence>
<evidence type="ECO:0000256" key="1">
    <source>
        <dbReference type="ARBA" id="ARBA00004141"/>
    </source>
</evidence>
<protein>
    <recommendedName>
        <fullName evidence="8">Phosphatidic acid phosphatase type 2/haloperoxidase domain-containing protein</fullName>
    </recommendedName>
</protein>
<keyword evidence="5 7" id="KW-0472">Membrane</keyword>
<evidence type="ECO:0000313" key="9">
    <source>
        <dbReference type="EMBL" id="EGF81849.1"/>
    </source>
</evidence>
<evidence type="ECO:0000256" key="7">
    <source>
        <dbReference type="SAM" id="Phobius"/>
    </source>
</evidence>
<keyword evidence="10" id="KW-1185">Reference proteome</keyword>
<dbReference type="Pfam" id="PF01569">
    <property type="entry name" value="PAP2"/>
    <property type="match status" value="1"/>
</dbReference>
<feature type="domain" description="Phosphatidic acid phosphatase type 2/haloperoxidase" evidence="8">
    <location>
        <begin position="158"/>
        <end position="317"/>
    </location>
</feature>
<sequence length="324" mass="36265">MLQLHPLPAATTPEPRHSSSHCSQHLDSDAYNDTEQQDSCKCELKHFTHPFYWWSLRLIPNYITVLILLGIWYALKNLHPIQPSTTPDPSTNPEVQYPIYSKEDIINDQLLVFIAYGLPVLAHAILSALAVVVYTRFQKTRPLSTMAALGIYTHTVHTYALALGVSVLMTSVVTDCLKVWVGRLRPDFAARCQWSAAIEDCTGNARMVAKGRRSFPSGHSSNAFSGMTFLALWVAYMSGLIFHSSAKRFNKHISWEYVHITSLWIGKYLGIASSIIPFAPMLLATYVATSRIEQHVHHPTDVITGGVIGMVVAWWTFKQLVAKA</sequence>
<feature type="region of interest" description="Disordered" evidence="6">
    <location>
        <begin position="1"/>
        <end position="27"/>
    </location>
</feature>
<dbReference type="EMBL" id="GL882881">
    <property type="protein sequence ID" value="EGF81849.1"/>
    <property type="molecule type" value="Genomic_DNA"/>
</dbReference>
<dbReference type="HOGENOM" id="CLU_857860_0_0_1"/>
<organism evidence="9 10">
    <name type="scientific">Batrachochytrium dendrobatidis (strain JAM81 / FGSC 10211)</name>
    <name type="common">Frog chytrid fungus</name>
    <dbReference type="NCBI Taxonomy" id="684364"/>
    <lineage>
        <taxon>Eukaryota</taxon>
        <taxon>Fungi</taxon>
        <taxon>Fungi incertae sedis</taxon>
        <taxon>Chytridiomycota</taxon>
        <taxon>Chytridiomycota incertae sedis</taxon>
        <taxon>Chytridiomycetes</taxon>
        <taxon>Rhizophydiales</taxon>
        <taxon>Rhizophydiales incertae sedis</taxon>
        <taxon>Batrachochytrium</taxon>
    </lineage>
</organism>
<evidence type="ECO:0000313" key="10">
    <source>
        <dbReference type="Proteomes" id="UP000007241"/>
    </source>
</evidence>
<dbReference type="InterPro" id="IPR000326">
    <property type="entry name" value="PAP2/HPO"/>
</dbReference>
<comment type="subcellular location">
    <subcellularLocation>
        <location evidence="1">Membrane</location>
        <topology evidence="1">Multi-pass membrane protein</topology>
    </subcellularLocation>
</comment>
<feature type="transmembrane region" description="Helical" evidence="7">
    <location>
        <begin position="263"/>
        <end position="288"/>
    </location>
</feature>
<comment type="similarity">
    <text evidence="2">Belongs to the PA-phosphatase related phosphoesterase family.</text>
</comment>
<evidence type="ECO:0000256" key="4">
    <source>
        <dbReference type="ARBA" id="ARBA00022989"/>
    </source>
</evidence>
<evidence type="ECO:0000259" key="8">
    <source>
        <dbReference type="SMART" id="SM00014"/>
    </source>
</evidence>
<dbReference type="GO" id="GO:0006644">
    <property type="term" value="P:phospholipid metabolic process"/>
    <property type="evidence" value="ECO:0000318"/>
    <property type="project" value="GO_Central"/>
</dbReference>
<dbReference type="AlphaFoldDB" id="F4NZ88"/>
<evidence type="ECO:0000256" key="2">
    <source>
        <dbReference type="ARBA" id="ARBA00008816"/>
    </source>
</evidence>
<accession>F4NZ88</accession>
<keyword evidence="4 7" id="KW-1133">Transmembrane helix</keyword>
<feature type="transmembrane region" description="Helical" evidence="7">
    <location>
        <begin position="110"/>
        <end position="134"/>
    </location>
</feature>
<dbReference type="SUPFAM" id="SSF48317">
    <property type="entry name" value="Acid phosphatase/Vanadium-dependent haloperoxidase"/>
    <property type="match status" value="1"/>
</dbReference>
<dbReference type="RefSeq" id="XP_006677551.1">
    <property type="nucleotide sequence ID" value="XM_006677488.1"/>
</dbReference>
<dbReference type="Proteomes" id="UP000007241">
    <property type="component" value="Unassembled WGS sequence"/>
</dbReference>